<reference evidence="2 3" key="1">
    <citation type="journal article" date="2021" name="BMC Genomics">
        <title>Telomere-to-telomere genome assembly of asparaginase-producing Trichoderma simmonsii.</title>
        <authorList>
            <person name="Chung D."/>
            <person name="Kwon Y.M."/>
            <person name="Yang Y."/>
        </authorList>
    </citation>
    <scope>NUCLEOTIDE SEQUENCE [LARGE SCALE GENOMIC DNA]</scope>
    <source>
        <strain evidence="2 3">GH-Sj1</strain>
    </source>
</reference>
<organism evidence="2 3">
    <name type="scientific">Trichoderma simmonsii</name>
    <dbReference type="NCBI Taxonomy" id="1491479"/>
    <lineage>
        <taxon>Eukaryota</taxon>
        <taxon>Fungi</taxon>
        <taxon>Dikarya</taxon>
        <taxon>Ascomycota</taxon>
        <taxon>Pezizomycotina</taxon>
        <taxon>Sordariomycetes</taxon>
        <taxon>Hypocreomycetidae</taxon>
        <taxon>Hypocreales</taxon>
        <taxon>Hypocreaceae</taxon>
        <taxon>Trichoderma</taxon>
    </lineage>
</organism>
<evidence type="ECO:0000313" key="2">
    <source>
        <dbReference type="EMBL" id="QYT02102.1"/>
    </source>
</evidence>
<name>A0A8G0LHB8_9HYPO</name>
<dbReference type="AlphaFoldDB" id="A0A8G0LHB8"/>
<evidence type="ECO:0000259" key="1">
    <source>
        <dbReference type="SMART" id="SM00829"/>
    </source>
</evidence>
<dbReference type="SUPFAM" id="SSF50129">
    <property type="entry name" value="GroES-like"/>
    <property type="match status" value="1"/>
</dbReference>
<dbReference type="Gene3D" id="3.90.180.10">
    <property type="entry name" value="Medium-chain alcohol dehydrogenases, catalytic domain"/>
    <property type="match status" value="1"/>
</dbReference>
<evidence type="ECO:0000313" key="3">
    <source>
        <dbReference type="Proteomes" id="UP000826661"/>
    </source>
</evidence>
<protein>
    <submittedName>
        <fullName evidence="2">Zinc-binding oxidoreductase</fullName>
    </submittedName>
</protein>
<dbReference type="Pfam" id="PF13602">
    <property type="entry name" value="ADH_zinc_N_2"/>
    <property type="match status" value="1"/>
</dbReference>
<dbReference type="EMBL" id="CP075868">
    <property type="protein sequence ID" value="QYT02102.1"/>
    <property type="molecule type" value="Genomic_DNA"/>
</dbReference>
<dbReference type="Proteomes" id="UP000826661">
    <property type="component" value="Chromosome V"/>
</dbReference>
<sequence>MSNLLSTANKFVKMASANLPTTIRAIYQIDPKLTTLELRRTPLPKPAGPDDHLIKIKATAPCLGELGWEVNYPSLFPPNRERVPGTEAAGIVATSPESSPFKPGDEVYFRLHARFPGCLREYTIVHTEELALKPKSLDWIEATATPLSTLTAWQGVFTQGNLNKHGIRGDADARAYNSKLRVLITGAGGSVGTWAVQFAAAAGAGSVVAQCSGANIEAAKKAGATEIIDYKKQSIDEWARKDPSREVDLILDCLGGQNLASCWSAVKENGVLLSIVGGPDELKPESVTKKLAKSTWFLMDCKGEDLKEIADFIDARGLKPQIDSVVEFEEFQAAYDKVEQKKAKGKVVIKVDI</sequence>
<proteinExistence type="predicted"/>
<dbReference type="SUPFAM" id="SSF51735">
    <property type="entry name" value="NAD(P)-binding Rossmann-fold domains"/>
    <property type="match status" value="1"/>
</dbReference>
<dbReference type="PANTHER" id="PTHR11695">
    <property type="entry name" value="ALCOHOL DEHYDROGENASE RELATED"/>
    <property type="match status" value="1"/>
</dbReference>
<dbReference type="CDD" id="cd05289">
    <property type="entry name" value="MDR_like_2"/>
    <property type="match status" value="1"/>
</dbReference>
<dbReference type="GO" id="GO:0005739">
    <property type="term" value="C:mitochondrion"/>
    <property type="evidence" value="ECO:0007669"/>
    <property type="project" value="TreeGrafter"/>
</dbReference>
<dbReference type="InterPro" id="IPR011032">
    <property type="entry name" value="GroES-like_sf"/>
</dbReference>
<dbReference type="Pfam" id="PF08240">
    <property type="entry name" value="ADH_N"/>
    <property type="match status" value="1"/>
</dbReference>
<dbReference type="InterPro" id="IPR013154">
    <property type="entry name" value="ADH-like_N"/>
</dbReference>
<feature type="domain" description="Enoyl reductase (ER)" evidence="1">
    <location>
        <begin position="33"/>
        <end position="349"/>
    </location>
</feature>
<dbReference type="InterPro" id="IPR020843">
    <property type="entry name" value="ER"/>
</dbReference>
<gene>
    <name evidence="2" type="ORF">H0G86_009108</name>
</gene>
<dbReference type="GO" id="GO:0016491">
    <property type="term" value="F:oxidoreductase activity"/>
    <property type="evidence" value="ECO:0007669"/>
    <property type="project" value="InterPro"/>
</dbReference>
<dbReference type="Gene3D" id="3.40.50.720">
    <property type="entry name" value="NAD(P)-binding Rossmann-like Domain"/>
    <property type="match status" value="1"/>
</dbReference>
<accession>A0A8G0LHB8</accession>
<dbReference type="SMART" id="SM00829">
    <property type="entry name" value="PKS_ER"/>
    <property type="match status" value="1"/>
</dbReference>
<keyword evidence="3" id="KW-1185">Reference proteome</keyword>
<dbReference type="InterPro" id="IPR050700">
    <property type="entry name" value="YIM1/Zinc_Alcohol_DH_Fams"/>
</dbReference>
<dbReference type="PANTHER" id="PTHR11695:SF647">
    <property type="entry name" value="ENOYL REDUCTASE (ER) DOMAIN-CONTAINING PROTEIN"/>
    <property type="match status" value="1"/>
</dbReference>
<dbReference type="InterPro" id="IPR036291">
    <property type="entry name" value="NAD(P)-bd_dom_sf"/>
</dbReference>